<evidence type="ECO:0000259" key="1">
    <source>
        <dbReference type="Pfam" id="PF07727"/>
    </source>
</evidence>
<evidence type="ECO:0000313" key="2">
    <source>
        <dbReference type="EMBL" id="KYP62227.1"/>
    </source>
</evidence>
<dbReference type="Proteomes" id="UP000075243">
    <property type="component" value="Chromosome 8"/>
</dbReference>
<dbReference type="AlphaFoldDB" id="A0A151T5A1"/>
<feature type="domain" description="Reverse transcriptase Ty1/copia-type" evidence="1">
    <location>
        <begin position="2"/>
        <end position="84"/>
    </location>
</feature>
<reference evidence="2 3" key="1">
    <citation type="journal article" date="2012" name="Nat. Biotechnol.">
        <title>Draft genome sequence of pigeonpea (Cajanus cajan), an orphan legume crop of resource-poor farmers.</title>
        <authorList>
            <person name="Varshney R.K."/>
            <person name="Chen W."/>
            <person name="Li Y."/>
            <person name="Bharti A.K."/>
            <person name="Saxena R.K."/>
            <person name="Schlueter J.A."/>
            <person name="Donoghue M.T."/>
            <person name="Azam S."/>
            <person name="Fan G."/>
            <person name="Whaley A.M."/>
            <person name="Farmer A.D."/>
            <person name="Sheridan J."/>
            <person name="Iwata A."/>
            <person name="Tuteja R."/>
            <person name="Penmetsa R.V."/>
            <person name="Wu W."/>
            <person name="Upadhyaya H.D."/>
            <person name="Yang S.P."/>
            <person name="Shah T."/>
            <person name="Saxena K.B."/>
            <person name="Michael T."/>
            <person name="McCombie W.R."/>
            <person name="Yang B."/>
            <person name="Zhang G."/>
            <person name="Yang H."/>
            <person name="Wang J."/>
            <person name="Spillane C."/>
            <person name="Cook D.R."/>
            <person name="May G.D."/>
            <person name="Xu X."/>
            <person name="Jackson S.A."/>
        </authorList>
    </citation>
    <scope>NUCLEOTIDE SEQUENCE [LARGE SCALE GENOMIC DNA]</scope>
    <source>
        <strain evidence="3">cv. Asha</strain>
    </source>
</reference>
<sequence length="85" mass="10024">MGFEENKVDQCIYQKVCGCKFIFLVLYMDNILLASNNIDLLIKTKRSLFSYFNMKDLGKAYFFLGIEIYKDKERKLLGLSQKSYI</sequence>
<accession>A0A151T5A1</accession>
<proteinExistence type="predicted"/>
<keyword evidence="3" id="KW-1185">Reference proteome</keyword>
<dbReference type="EMBL" id="CM003610">
    <property type="protein sequence ID" value="KYP62227.1"/>
    <property type="molecule type" value="Genomic_DNA"/>
</dbReference>
<dbReference type="InterPro" id="IPR013103">
    <property type="entry name" value="RVT_2"/>
</dbReference>
<organism evidence="2 3">
    <name type="scientific">Cajanus cajan</name>
    <name type="common">Pigeon pea</name>
    <name type="synonym">Cajanus indicus</name>
    <dbReference type="NCBI Taxonomy" id="3821"/>
    <lineage>
        <taxon>Eukaryota</taxon>
        <taxon>Viridiplantae</taxon>
        <taxon>Streptophyta</taxon>
        <taxon>Embryophyta</taxon>
        <taxon>Tracheophyta</taxon>
        <taxon>Spermatophyta</taxon>
        <taxon>Magnoliopsida</taxon>
        <taxon>eudicotyledons</taxon>
        <taxon>Gunneridae</taxon>
        <taxon>Pentapetalae</taxon>
        <taxon>rosids</taxon>
        <taxon>fabids</taxon>
        <taxon>Fabales</taxon>
        <taxon>Fabaceae</taxon>
        <taxon>Papilionoideae</taxon>
        <taxon>50 kb inversion clade</taxon>
        <taxon>NPAAA clade</taxon>
        <taxon>indigoferoid/millettioid clade</taxon>
        <taxon>Phaseoleae</taxon>
        <taxon>Cajanus</taxon>
    </lineage>
</organism>
<dbReference type="InterPro" id="IPR043502">
    <property type="entry name" value="DNA/RNA_pol_sf"/>
</dbReference>
<gene>
    <name evidence="2" type="ORF">KK1_016753</name>
</gene>
<evidence type="ECO:0000313" key="3">
    <source>
        <dbReference type="Proteomes" id="UP000075243"/>
    </source>
</evidence>
<dbReference type="Pfam" id="PF07727">
    <property type="entry name" value="RVT_2"/>
    <property type="match status" value="1"/>
</dbReference>
<name>A0A151T5A1_CAJCA</name>
<dbReference type="SUPFAM" id="SSF56672">
    <property type="entry name" value="DNA/RNA polymerases"/>
    <property type="match status" value="1"/>
</dbReference>
<dbReference type="Gramene" id="C.cajan_16277.t">
    <property type="protein sequence ID" value="C.cajan_16277.t.cds1"/>
    <property type="gene ID" value="C.cajan_16277"/>
</dbReference>
<protein>
    <submittedName>
        <fullName evidence="2">Retrovirus-related Pol polyprotein from transposon TNT 1-94</fullName>
    </submittedName>
</protein>